<evidence type="ECO:0000313" key="3">
    <source>
        <dbReference type="Proteomes" id="UP000464452"/>
    </source>
</evidence>
<dbReference type="Proteomes" id="UP000464452">
    <property type="component" value="Chromosome"/>
</dbReference>
<name>A0A6P1YH96_9FIRM</name>
<evidence type="ECO:0000313" key="2">
    <source>
        <dbReference type="EMBL" id="QIB28163.1"/>
    </source>
</evidence>
<sequence>MRMKNPFIPIQKVRAVIIDGRAHEDIINTLIKFNIRVIKTIKCEEVYDAISYHPDIVIHPIDYQTLIIAPNVYDYYKDMLKNASLKLIKGEKKLKRNYPENIAYNVARVSHYAIHNFKYTDEKLKYYLEKKGIEFINVKQGYSKCSTCIVSDNAIITSDPSIYKECKKYFIDALFINSGYIDLPGLNYGFIGGATGFISDMQLAFTGEYQHHPNFLDINIFLKKYRKKPVILSSKKIIDVGSIIPLVYN</sequence>
<feature type="domain" description="DUF6873" evidence="1">
    <location>
        <begin position="17"/>
        <end position="244"/>
    </location>
</feature>
<organism evidence="2 3">
    <name type="scientific">Caloranaerobacter azorensis</name>
    <dbReference type="NCBI Taxonomy" id="116090"/>
    <lineage>
        <taxon>Bacteria</taxon>
        <taxon>Bacillati</taxon>
        <taxon>Bacillota</taxon>
        <taxon>Tissierellia</taxon>
        <taxon>Tissierellales</taxon>
        <taxon>Thermohalobacteraceae</taxon>
        <taxon>Caloranaerobacter</taxon>
    </lineage>
</organism>
<dbReference type="AlphaFoldDB" id="A0A6P1YH96"/>
<reference evidence="2 3" key="1">
    <citation type="submission" date="2020-02" db="EMBL/GenBank/DDBJ databases">
        <title>Thermophilic hydrogen producing bacteria, Caloranaerobacter azorensis.</title>
        <authorList>
            <person name="Baek K."/>
        </authorList>
    </citation>
    <scope>NUCLEOTIDE SEQUENCE [LARGE SCALE GENOMIC DNA]</scope>
    <source>
        <strain evidence="2 3">T3-1</strain>
    </source>
</reference>
<protein>
    <recommendedName>
        <fullName evidence="1">DUF6873 domain-containing protein</fullName>
    </recommendedName>
</protein>
<accession>A0A6P1YH96</accession>
<dbReference type="EMBL" id="CP048617">
    <property type="protein sequence ID" value="QIB28163.1"/>
    <property type="molecule type" value="Genomic_DNA"/>
</dbReference>
<gene>
    <name evidence="2" type="ORF">G3A45_05250</name>
</gene>
<dbReference type="Pfam" id="PF21778">
    <property type="entry name" value="DUF6873"/>
    <property type="match status" value="1"/>
</dbReference>
<evidence type="ECO:0000259" key="1">
    <source>
        <dbReference type="Pfam" id="PF21778"/>
    </source>
</evidence>
<dbReference type="KEGG" id="cazo:G3A45_05250"/>
<proteinExistence type="predicted"/>
<dbReference type="SUPFAM" id="SSF55909">
    <property type="entry name" value="Pentein"/>
    <property type="match status" value="1"/>
</dbReference>
<dbReference type="InterPro" id="IPR049238">
    <property type="entry name" value="DUF6873"/>
</dbReference>